<sequence>MLNEQYKMDFEQQRREIKEKVPFDKLPSRAEVHGKKKEEQYGRVKVINIFLAIFTLIPIVILLYVLSDLYSPDVPDQVPVEKVELSVGFYPAIIDYMHAVSYVQ</sequence>
<evidence type="ECO:0000313" key="3">
    <source>
        <dbReference type="Proteomes" id="UP000192486"/>
    </source>
</evidence>
<protein>
    <submittedName>
        <fullName evidence="2">Uncharacterized protein</fullName>
    </submittedName>
</protein>
<dbReference type="RefSeq" id="WP_029053062.1">
    <property type="nucleotide sequence ID" value="NZ_CP015108.1"/>
</dbReference>
<dbReference type="EMBL" id="CP015108">
    <property type="protein sequence ID" value="ARF15458.1"/>
    <property type="molecule type" value="Genomic_DNA"/>
</dbReference>
<dbReference type="Proteomes" id="UP000192486">
    <property type="component" value="Chromosome"/>
</dbReference>
<evidence type="ECO:0000256" key="1">
    <source>
        <dbReference type="SAM" id="Phobius"/>
    </source>
</evidence>
<organism evidence="2 3">
    <name type="scientific">Sporosarcina ureae</name>
    <dbReference type="NCBI Taxonomy" id="1571"/>
    <lineage>
        <taxon>Bacteria</taxon>
        <taxon>Bacillati</taxon>
        <taxon>Bacillota</taxon>
        <taxon>Bacilli</taxon>
        <taxon>Bacillales</taxon>
        <taxon>Caryophanaceae</taxon>
        <taxon>Sporosarcina</taxon>
    </lineage>
</organism>
<accession>A0ABM6JZ28</accession>
<keyword evidence="1" id="KW-1133">Transmembrane helix</keyword>
<feature type="transmembrane region" description="Helical" evidence="1">
    <location>
        <begin position="46"/>
        <end position="66"/>
    </location>
</feature>
<keyword evidence="1" id="KW-0812">Transmembrane</keyword>
<keyword evidence="1" id="KW-0472">Membrane</keyword>
<reference evidence="2 3" key="1">
    <citation type="submission" date="2016-04" db="EMBL/GenBank/DDBJ databases">
        <title>Comparative Genomics and Epigenetics of Sporosarcina ureae.</title>
        <authorList>
            <person name="Oliver A.S."/>
            <person name="Cooper K.K."/>
        </authorList>
    </citation>
    <scope>NUCLEOTIDE SEQUENCE [LARGE SCALE GENOMIC DNA]</scope>
    <source>
        <strain evidence="2 3">S204</strain>
    </source>
</reference>
<evidence type="ECO:0000313" key="2">
    <source>
        <dbReference type="EMBL" id="ARF15458.1"/>
    </source>
</evidence>
<gene>
    <name evidence="2" type="ORF">SporoS204_15605</name>
</gene>
<keyword evidence="3" id="KW-1185">Reference proteome</keyword>
<proteinExistence type="predicted"/>
<name>A0ABM6JZ28_SPOUR</name>